<evidence type="ECO:0000259" key="3">
    <source>
        <dbReference type="Pfam" id="PF11860"/>
    </source>
</evidence>
<keyword evidence="1" id="KW-0812">Transmembrane</keyword>
<evidence type="ECO:0000256" key="1">
    <source>
        <dbReference type="SAM" id="Phobius"/>
    </source>
</evidence>
<dbReference type="Gene3D" id="1.10.101.10">
    <property type="entry name" value="PGBD-like superfamily/PGBD"/>
    <property type="match status" value="1"/>
</dbReference>
<evidence type="ECO:0000313" key="4">
    <source>
        <dbReference type="EMBL" id="SFI84876.1"/>
    </source>
</evidence>
<feature type="domain" description="N-acetylmuramidase" evidence="3">
    <location>
        <begin position="28"/>
        <end position="187"/>
    </location>
</feature>
<gene>
    <name evidence="4" type="ORF">SAMN05216258_11060</name>
</gene>
<dbReference type="Proteomes" id="UP000199377">
    <property type="component" value="Unassembled WGS sequence"/>
</dbReference>
<accession>A0A1I3LK64</accession>
<name>A0A1I3LK64_9RHOB</name>
<dbReference type="InterPro" id="IPR002477">
    <property type="entry name" value="Peptidoglycan-bd-like"/>
</dbReference>
<dbReference type="Pfam" id="PF11860">
    <property type="entry name" value="Muramidase"/>
    <property type="match status" value="1"/>
</dbReference>
<dbReference type="EMBL" id="FOQH01000010">
    <property type="protein sequence ID" value="SFI84876.1"/>
    <property type="molecule type" value="Genomic_DNA"/>
</dbReference>
<organism evidence="4 5">
    <name type="scientific">Albimonas pacifica</name>
    <dbReference type="NCBI Taxonomy" id="1114924"/>
    <lineage>
        <taxon>Bacteria</taxon>
        <taxon>Pseudomonadati</taxon>
        <taxon>Pseudomonadota</taxon>
        <taxon>Alphaproteobacteria</taxon>
        <taxon>Rhodobacterales</taxon>
        <taxon>Paracoccaceae</taxon>
        <taxon>Albimonas</taxon>
    </lineage>
</organism>
<protein>
    <submittedName>
        <fullName evidence="4">Peptidoglycan-binding (PGRP) domain of peptidoglycan hydrolases-containing protein</fullName>
    </submittedName>
</protein>
<dbReference type="SUPFAM" id="SSF47090">
    <property type="entry name" value="PGBD-like"/>
    <property type="match status" value="1"/>
</dbReference>
<feature type="transmembrane region" description="Helical" evidence="1">
    <location>
        <begin position="302"/>
        <end position="323"/>
    </location>
</feature>
<dbReference type="AlphaFoldDB" id="A0A1I3LK64"/>
<dbReference type="InterPro" id="IPR024408">
    <property type="entry name" value="Muramidase"/>
</dbReference>
<dbReference type="GO" id="GO:0016787">
    <property type="term" value="F:hydrolase activity"/>
    <property type="evidence" value="ECO:0007669"/>
    <property type="project" value="UniProtKB-KW"/>
</dbReference>
<feature type="domain" description="Peptidoglycan binding-like" evidence="2">
    <location>
        <begin position="203"/>
        <end position="251"/>
    </location>
</feature>
<keyword evidence="4" id="KW-0378">Hydrolase</keyword>
<proteinExistence type="predicted"/>
<keyword evidence="1" id="KW-0472">Membrane</keyword>
<dbReference type="Pfam" id="PF01471">
    <property type="entry name" value="PG_binding_1"/>
    <property type="match status" value="1"/>
</dbReference>
<sequence length="329" mass="34211">MRSPIYVGNANPLPAGAVETVAREIGCEVAALKAVIEVEASGRWFNRDGTLPRRFEPHKLPAAIRERIRWVGGWEKAAALSTTAREALFAEVFKMDPEAACAATSWGGPQIMGFNAGTVGYPSAIAMVQAFADDAQAQLDAMVSFMRASGLLGALRGQDWSAFARGYNGPGQVDRYAGLLASAYRRHAGQSSPTVLRLGDRGPSVTELQRALGLEADGVFGPDTLAAVRAYQEAEGLPADGIVGARTWTQLRTAVEKPKPAAAPDAFDRRVEQAQKAAGAAGAGAAALRGLTDGLGDTAQTVLAGAVGVAVVALAVAFVIGRLRAGRTA</sequence>
<evidence type="ECO:0000313" key="5">
    <source>
        <dbReference type="Proteomes" id="UP000199377"/>
    </source>
</evidence>
<dbReference type="InterPro" id="IPR036365">
    <property type="entry name" value="PGBD-like_sf"/>
</dbReference>
<keyword evidence="5" id="KW-1185">Reference proteome</keyword>
<reference evidence="4 5" key="1">
    <citation type="submission" date="2016-10" db="EMBL/GenBank/DDBJ databases">
        <authorList>
            <person name="de Groot N.N."/>
        </authorList>
    </citation>
    <scope>NUCLEOTIDE SEQUENCE [LARGE SCALE GENOMIC DNA]</scope>
    <source>
        <strain evidence="4 5">CGMCC 1.11030</strain>
    </source>
</reference>
<keyword evidence="1" id="KW-1133">Transmembrane helix</keyword>
<evidence type="ECO:0000259" key="2">
    <source>
        <dbReference type="Pfam" id="PF01471"/>
    </source>
</evidence>
<dbReference type="STRING" id="1114924.SAMN05216258_11060"/>
<dbReference type="InterPro" id="IPR036366">
    <property type="entry name" value="PGBDSf"/>
</dbReference>
<dbReference type="RefSeq" id="WP_177236347.1">
    <property type="nucleotide sequence ID" value="NZ_FOQH01000010.1"/>
</dbReference>